<evidence type="ECO:0000313" key="2">
    <source>
        <dbReference type="Proteomes" id="UP000824205"/>
    </source>
</evidence>
<sequence>MRKRLVRSGSDVPAGCFTGRPHIELYGCSACVVDGLESVLEYSDSKICVAAGKKRVTFRGSDLHIDSFTPLGAVVEGMIVSLEYSDAD</sequence>
<dbReference type="Pfam" id="PF07873">
    <property type="entry name" value="YabP"/>
    <property type="match status" value="1"/>
</dbReference>
<comment type="caution">
    <text evidence="1">The sequence shown here is derived from an EMBL/GenBank/DDBJ whole genome shotgun (WGS) entry which is preliminary data.</text>
</comment>
<evidence type="ECO:0000313" key="1">
    <source>
        <dbReference type="EMBL" id="HIW85431.1"/>
    </source>
</evidence>
<protein>
    <submittedName>
        <fullName evidence="1">YabP/YqfC family sporulation protein</fullName>
    </submittedName>
</protein>
<accession>A0A9D1RBV0</accession>
<dbReference type="Proteomes" id="UP000824205">
    <property type="component" value="Unassembled WGS sequence"/>
</dbReference>
<reference evidence="1" key="1">
    <citation type="journal article" date="2021" name="PeerJ">
        <title>Extensive microbial diversity within the chicken gut microbiome revealed by metagenomics and culture.</title>
        <authorList>
            <person name="Gilroy R."/>
            <person name="Ravi A."/>
            <person name="Getino M."/>
            <person name="Pursley I."/>
            <person name="Horton D.L."/>
            <person name="Alikhan N.F."/>
            <person name="Baker D."/>
            <person name="Gharbi K."/>
            <person name="Hall N."/>
            <person name="Watson M."/>
            <person name="Adriaenssens E.M."/>
            <person name="Foster-Nyarko E."/>
            <person name="Jarju S."/>
            <person name="Secka A."/>
            <person name="Antonio M."/>
            <person name="Oren A."/>
            <person name="Chaudhuri R.R."/>
            <person name="La Ragione R."/>
            <person name="Hildebrand F."/>
            <person name="Pallen M.J."/>
        </authorList>
    </citation>
    <scope>NUCLEOTIDE SEQUENCE</scope>
    <source>
        <strain evidence="1">421</strain>
    </source>
</reference>
<proteinExistence type="predicted"/>
<gene>
    <name evidence="1" type="ORF">IAA48_02955</name>
</gene>
<dbReference type="AlphaFoldDB" id="A0A9D1RBV0"/>
<organism evidence="1 2">
    <name type="scientific">Candidatus Eubacterium faecipullorum</name>
    <dbReference type="NCBI Taxonomy" id="2838571"/>
    <lineage>
        <taxon>Bacteria</taxon>
        <taxon>Bacillati</taxon>
        <taxon>Bacillota</taxon>
        <taxon>Clostridia</taxon>
        <taxon>Eubacteriales</taxon>
        <taxon>Eubacteriaceae</taxon>
        <taxon>Eubacterium</taxon>
    </lineage>
</organism>
<name>A0A9D1RBV0_9FIRM</name>
<reference evidence="1" key="2">
    <citation type="submission" date="2021-04" db="EMBL/GenBank/DDBJ databases">
        <authorList>
            <person name="Gilroy R."/>
        </authorList>
    </citation>
    <scope>NUCLEOTIDE SEQUENCE</scope>
    <source>
        <strain evidence="1">421</strain>
    </source>
</reference>
<dbReference type="InterPro" id="IPR022476">
    <property type="entry name" value="Spore_YabP/YqfC"/>
</dbReference>
<dbReference type="EMBL" id="DXGE01000012">
    <property type="protein sequence ID" value="HIW85431.1"/>
    <property type="molecule type" value="Genomic_DNA"/>
</dbReference>